<dbReference type="AlphaFoldDB" id="A0A743PB54"/>
<dbReference type="Pfam" id="PF20290">
    <property type="entry name" value="MC4"/>
    <property type="match status" value="1"/>
</dbReference>
<protein>
    <submittedName>
        <fullName evidence="1">Uncharacterized protein</fullName>
    </submittedName>
</protein>
<proteinExistence type="predicted"/>
<name>A0A743PB54_SALER</name>
<dbReference type="EMBL" id="DAAUQX010000102">
    <property type="protein sequence ID" value="HAF2131151.1"/>
    <property type="molecule type" value="Genomic_DNA"/>
</dbReference>
<reference evidence="1" key="1">
    <citation type="journal article" date="2018" name="Genome Biol.">
        <title>SKESA: strategic k-mer extension for scrupulous assemblies.</title>
        <authorList>
            <person name="Souvorov A."/>
            <person name="Agarwala R."/>
            <person name="Lipman D.J."/>
        </authorList>
    </citation>
    <scope>NUCLEOTIDE SEQUENCE</scope>
    <source>
        <strain evidence="1">MA.CK_00/00001968</strain>
    </source>
</reference>
<reference evidence="1" key="2">
    <citation type="submission" date="2020-02" db="EMBL/GenBank/DDBJ databases">
        <authorList>
            <consortium name="NCBI Pathogen Detection Project"/>
        </authorList>
    </citation>
    <scope>NUCLEOTIDE SEQUENCE</scope>
    <source>
        <strain evidence="1">MA.CK_00/00001968</strain>
    </source>
</reference>
<evidence type="ECO:0000313" key="1">
    <source>
        <dbReference type="EMBL" id="HAF2131151.1"/>
    </source>
</evidence>
<organism evidence="1">
    <name type="scientific">Salmonella enterica</name>
    <name type="common">Salmonella choleraesuis</name>
    <dbReference type="NCBI Taxonomy" id="28901"/>
    <lineage>
        <taxon>Bacteria</taxon>
        <taxon>Pseudomonadati</taxon>
        <taxon>Pseudomonadota</taxon>
        <taxon>Gammaproteobacteria</taxon>
        <taxon>Enterobacterales</taxon>
        <taxon>Enterobacteriaceae</taxon>
        <taxon>Salmonella</taxon>
    </lineage>
</organism>
<gene>
    <name evidence="1" type="ORF">G9F27_005505</name>
</gene>
<dbReference type="InterPro" id="IPR046902">
    <property type="entry name" value="ABC-3C_MC4"/>
</dbReference>
<comment type="caution">
    <text evidence="1">The sequence shown here is derived from an EMBL/GenBank/DDBJ whole genome shotgun (WGS) entry which is preliminary data.</text>
</comment>
<accession>A0A743PB54</accession>
<sequence length="170" mass="19095">MSKTNLPYLPLDEEYSLNIAILAITVSILSHSKKGMLSLDINKLQVFMYLIKNPSKIDYALATSGKKPACIETQLTYTIKSFSSNVDILFDNNKIKYLIKVMSMHGLLSAEKKNDESAKVFLSEKGKEFIDAFNEGYFLEVIRLAQALLPLQTLPATKLNSVINHIFKGM</sequence>